<dbReference type="PIRSF" id="PIRSF038991">
    <property type="entry name" value="Protein_AbrB"/>
    <property type="match status" value="1"/>
</dbReference>
<dbReference type="InterPro" id="IPR007820">
    <property type="entry name" value="AbrB_fam"/>
</dbReference>
<accession>A0A1I7ANE7</accession>
<feature type="transmembrane region" description="Helical" evidence="1">
    <location>
        <begin position="271"/>
        <end position="294"/>
    </location>
</feature>
<dbReference type="GO" id="GO:0016020">
    <property type="term" value="C:membrane"/>
    <property type="evidence" value="ECO:0007669"/>
    <property type="project" value="InterPro"/>
</dbReference>
<dbReference type="Proteomes" id="UP000182466">
    <property type="component" value="Unassembled WGS sequence"/>
</dbReference>
<feature type="transmembrane region" description="Helical" evidence="1">
    <location>
        <begin position="314"/>
        <end position="346"/>
    </location>
</feature>
<feature type="transmembrane region" description="Helical" evidence="1">
    <location>
        <begin position="148"/>
        <end position="170"/>
    </location>
</feature>
<dbReference type="NCBIfam" id="TIGR03082">
    <property type="entry name" value="Gneg_AbrB_dup"/>
    <property type="match status" value="1"/>
</dbReference>
<feature type="transmembrane region" description="Helical" evidence="1">
    <location>
        <begin position="94"/>
        <end position="114"/>
    </location>
</feature>
<feature type="transmembrane region" description="Helical" evidence="1">
    <location>
        <begin position="190"/>
        <end position="207"/>
    </location>
</feature>
<keyword evidence="1" id="KW-0472">Membrane</keyword>
<gene>
    <name evidence="2" type="ORF">SAMN05216236_10776</name>
</gene>
<evidence type="ECO:0000256" key="1">
    <source>
        <dbReference type="SAM" id="Phobius"/>
    </source>
</evidence>
<keyword evidence="1" id="KW-0812">Transmembrane</keyword>
<evidence type="ECO:0008006" key="4">
    <source>
        <dbReference type="Google" id="ProtNLM"/>
    </source>
</evidence>
<dbReference type="STRING" id="999627.SAMN05216236_10776"/>
<keyword evidence="3" id="KW-1185">Reference proteome</keyword>
<proteinExistence type="predicted"/>
<dbReference type="Pfam" id="PF05145">
    <property type="entry name" value="AbrB"/>
    <property type="match status" value="1"/>
</dbReference>
<keyword evidence="1" id="KW-1133">Transmembrane helix</keyword>
<evidence type="ECO:0000313" key="3">
    <source>
        <dbReference type="Proteomes" id="UP000182466"/>
    </source>
</evidence>
<feature type="transmembrane region" description="Helical" evidence="1">
    <location>
        <begin position="42"/>
        <end position="61"/>
    </location>
</feature>
<dbReference type="EMBL" id="FPAW01000007">
    <property type="protein sequence ID" value="SFT76386.1"/>
    <property type="molecule type" value="Genomic_DNA"/>
</dbReference>
<reference evidence="2 3" key="1">
    <citation type="submission" date="2016-10" db="EMBL/GenBank/DDBJ databases">
        <authorList>
            <person name="de Groot N.N."/>
        </authorList>
    </citation>
    <scope>NUCLEOTIDE SEQUENCE [LARGE SCALE GENOMIC DNA]</scope>
    <source>
        <strain evidence="2 3">CGMCC 1.10959</strain>
    </source>
</reference>
<dbReference type="GO" id="GO:0010468">
    <property type="term" value="P:regulation of gene expression"/>
    <property type="evidence" value="ECO:0007669"/>
    <property type="project" value="InterPro"/>
</dbReference>
<evidence type="ECO:0000313" key="2">
    <source>
        <dbReference type="EMBL" id="SFT76386.1"/>
    </source>
</evidence>
<dbReference type="PANTHER" id="PTHR38457">
    <property type="entry name" value="REGULATOR ABRB-RELATED"/>
    <property type="match status" value="1"/>
</dbReference>
<dbReference type="InterPro" id="IPR017516">
    <property type="entry name" value="AbrB_dup"/>
</dbReference>
<organism evidence="2 3">
    <name type="scientific">Sedimentitalea nanhaiensis</name>
    <dbReference type="NCBI Taxonomy" id="999627"/>
    <lineage>
        <taxon>Bacteria</taxon>
        <taxon>Pseudomonadati</taxon>
        <taxon>Pseudomonadota</taxon>
        <taxon>Alphaproteobacteria</taxon>
        <taxon>Rhodobacterales</taxon>
        <taxon>Paracoccaceae</taxon>
        <taxon>Sedimentitalea</taxon>
    </lineage>
</organism>
<dbReference type="PANTHER" id="PTHR38457:SF1">
    <property type="entry name" value="REGULATOR ABRB-RELATED"/>
    <property type="match status" value="1"/>
</dbReference>
<protein>
    <recommendedName>
        <fullName evidence="4">Ammonia monooxygenase</fullName>
    </recommendedName>
</protein>
<feature type="transmembrane region" description="Helical" evidence="1">
    <location>
        <begin position="68"/>
        <end position="88"/>
    </location>
</feature>
<name>A0A1I7ANE7_9RHOB</name>
<dbReference type="eggNOG" id="COG3180">
    <property type="taxonomic scope" value="Bacteria"/>
</dbReference>
<sequence length="352" mass="35871">MLNTAMLFPAGSNAALTTLLTVAVGAVGAALAQALNVPAWVLLGPALAVSLAGLGGWHLGVADPLRDICFVILGLGVGAGFDSQVGAVLLRWPLAFLVLAVALVVTMVMCRLVLMRGFGFDSRSASLASAPGHLSFVLGLAMDLHGDVARITVVQSIRLLFLTVSVPFIARAMGYDFTEMSLGGGAPMEISTMLVLAALAAIVGLLFRRFRFPAPLLLGAMTVSAIGHASELTPGAIPSAMLTPAFLVLGTLIGTRFAGIGRIQLLGTLPAGLAVTLVSVLVACLAALPVAAALQMPAAHVLTAFAPGGLETMIALGAAMGASPGFVAACHVARLMLLLVLIPLFLTRRGRA</sequence>
<dbReference type="AlphaFoldDB" id="A0A1I7ANE7"/>
<feature type="transmembrane region" description="Helical" evidence="1">
    <location>
        <begin position="236"/>
        <end position="259"/>
    </location>
</feature>